<keyword evidence="5" id="KW-0206">Cytoskeleton</keyword>
<dbReference type="EMBL" id="JABTTQ020002723">
    <property type="protein sequence ID" value="KAK6122357.1"/>
    <property type="molecule type" value="Genomic_DNA"/>
</dbReference>
<reference evidence="8 9" key="1">
    <citation type="journal article" date="2021" name="Comput. Struct. Biotechnol. J.">
        <title>De novo genome assembly of the potent medicinal plant Rehmannia glutinosa using nanopore technology.</title>
        <authorList>
            <person name="Ma L."/>
            <person name="Dong C."/>
            <person name="Song C."/>
            <person name="Wang X."/>
            <person name="Zheng X."/>
            <person name="Niu Y."/>
            <person name="Chen S."/>
            <person name="Feng W."/>
        </authorList>
    </citation>
    <scope>NUCLEOTIDE SEQUENCE [LARGE SCALE GENOMIC DNA]</scope>
    <source>
        <strain evidence="8">DH-2019</strain>
    </source>
</reference>
<dbReference type="Pfam" id="PF06886">
    <property type="entry name" value="TPX2"/>
    <property type="match status" value="1"/>
</dbReference>
<feature type="domain" description="TPX2 C-terminal" evidence="7">
    <location>
        <begin position="365"/>
        <end position="407"/>
    </location>
</feature>
<feature type="compositionally biased region" description="Polar residues" evidence="6">
    <location>
        <begin position="69"/>
        <end position="82"/>
    </location>
</feature>
<feature type="compositionally biased region" description="Low complexity" evidence="6">
    <location>
        <begin position="262"/>
        <end position="271"/>
    </location>
</feature>
<evidence type="ECO:0000256" key="3">
    <source>
        <dbReference type="ARBA" id="ARBA00022490"/>
    </source>
</evidence>
<evidence type="ECO:0000259" key="7">
    <source>
        <dbReference type="Pfam" id="PF06886"/>
    </source>
</evidence>
<dbReference type="InterPro" id="IPR027329">
    <property type="entry name" value="TPX2_C"/>
</dbReference>
<evidence type="ECO:0000313" key="8">
    <source>
        <dbReference type="EMBL" id="KAK6122357.1"/>
    </source>
</evidence>
<sequence length="464" mass="51676">MKVDSFHSGSISFGRFENEALCWERRSSFSHNRYLEEVEKCSKPGSVTEKKAYFEAHFRKKGLLGLNSPDGQNETGYQSSENDVSERKANDEEIDRITNVVATHAARFDESVDGSVHGGDHEFTKCEAEVFGTLFSEPQFELASDCTAKVDCISEHVKLDDNEFGSLLSIDAKSGIEMKENIDGETTCLDTSNVPNMVIGHFADNRANVGNSDASLKAEQGSPAKEKVSPKPAYVKPRPIPRVTVGQSRRHTSSNASNASQNKVTKTVKNVLVRSKAEEKSSEGPNKCLMLKTPKYERSSRSKRVGEINSAEKESRNRTITPQFSRSQKVITDRGYHSRNRVKPDVGATKPGMRQDSSQLSFKSDERVERNKEERTNAEIKQLRKSLNFKAIPMPSYYREALREPDGNKATASNIKAQKLYSKSTIPGTRLSEIGMSMGLGNLLCEVDNSFAYPEAKFEKLKTS</sequence>
<keyword evidence="4" id="KW-0493">Microtubule</keyword>
<evidence type="ECO:0000256" key="5">
    <source>
        <dbReference type="ARBA" id="ARBA00023212"/>
    </source>
</evidence>
<feature type="compositionally biased region" description="Polar residues" evidence="6">
    <location>
        <begin position="318"/>
        <end position="330"/>
    </location>
</feature>
<proteinExistence type="inferred from homology"/>
<organism evidence="8 9">
    <name type="scientific">Rehmannia glutinosa</name>
    <name type="common">Chinese foxglove</name>
    <dbReference type="NCBI Taxonomy" id="99300"/>
    <lineage>
        <taxon>Eukaryota</taxon>
        <taxon>Viridiplantae</taxon>
        <taxon>Streptophyta</taxon>
        <taxon>Embryophyta</taxon>
        <taxon>Tracheophyta</taxon>
        <taxon>Spermatophyta</taxon>
        <taxon>Magnoliopsida</taxon>
        <taxon>eudicotyledons</taxon>
        <taxon>Gunneridae</taxon>
        <taxon>Pentapetalae</taxon>
        <taxon>asterids</taxon>
        <taxon>lamiids</taxon>
        <taxon>Lamiales</taxon>
        <taxon>Orobanchaceae</taxon>
        <taxon>Rehmannieae</taxon>
        <taxon>Rehmannia</taxon>
    </lineage>
</organism>
<keyword evidence="9" id="KW-1185">Reference proteome</keyword>
<gene>
    <name evidence="8" type="ORF">DH2020_043867</name>
</gene>
<evidence type="ECO:0000256" key="6">
    <source>
        <dbReference type="SAM" id="MobiDB-lite"/>
    </source>
</evidence>
<feature type="region of interest" description="Disordered" evidence="6">
    <location>
        <begin position="213"/>
        <end position="374"/>
    </location>
</feature>
<dbReference type="InterPro" id="IPR044216">
    <property type="entry name" value="WDL7"/>
</dbReference>
<feature type="compositionally biased region" description="Basic and acidic residues" evidence="6">
    <location>
        <begin position="363"/>
        <end position="374"/>
    </location>
</feature>
<evidence type="ECO:0000313" key="9">
    <source>
        <dbReference type="Proteomes" id="UP001318860"/>
    </source>
</evidence>
<name>A0ABR0UIL0_REHGL</name>
<dbReference type="PANTHER" id="PTHR47067">
    <property type="entry name" value="TPX2 (TARGETING PROTEIN FOR XKLP2) PROTEIN FAMILY-RELATED"/>
    <property type="match status" value="1"/>
</dbReference>
<comment type="similarity">
    <text evidence="2">Belongs to the TPX2 family.</text>
</comment>
<protein>
    <recommendedName>
        <fullName evidence="7">TPX2 C-terminal domain-containing protein</fullName>
    </recommendedName>
</protein>
<evidence type="ECO:0000256" key="1">
    <source>
        <dbReference type="ARBA" id="ARBA00004245"/>
    </source>
</evidence>
<dbReference type="PANTHER" id="PTHR47067:SF6">
    <property type="entry name" value="PROTEIN WVD2-LIKE 7"/>
    <property type="match status" value="1"/>
</dbReference>
<comment type="caution">
    <text evidence="8">The sequence shown here is derived from an EMBL/GenBank/DDBJ whole genome shotgun (WGS) entry which is preliminary data.</text>
</comment>
<feature type="region of interest" description="Disordered" evidence="6">
    <location>
        <begin position="65"/>
        <end position="89"/>
    </location>
</feature>
<feature type="compositionally biased region" description="Basic and acidic residues" evidence="6">
    <location>
        <begin position="294"/>
        <end position="317"/>
    </location>
</feature>
<keyword evidence="3" id="KW-0963">Cytoplasm</keyword>
<accession>A0ABR0UIL0</accession>
<evidence type="ECO:0000256" key="2">
    <source>
        <dbReference type="ARBA" id="ARBA00005885"/>
    </source>
</evidence>
<evidence type="ECO:0000256" key="4">
    <source>
        <dbReference type="ARBA" id="ARBA00022701"/>
    </source>
</evidence>
<comment type="subcellular location">
    <subcellularLocation>
        <location evidence="1">Cytoplasm</location>
        <location evidence="1">Cytoskeleton</location>
    </subcellularLocation>
</comment>
<dbReference type="Proteomes" id="UP001318860">
    <property type="component" value="Unassembled WGS sequence"/>
</dbReference>